<dbReference type="AlphaFoldDB" id="A0A443S4Z1"/>
<sequence>MEAREKQRKRVVLMLIIVVIVFAVCWLPLHALNFTDYVIKQLETQSNKKKGGQLCNDSTLYFSLYWLGISSCCYNPFIYWWMNADFRRGFKKLLPHFIVKYMKREESTFIGGTDQMQMIAVVDHQSSSDATSNTTKTTKSGSKTSADNEFKM</sequence>
<feature type="transmembrane region" description="Helical" evidence="10">
    <location>
        <begin position="64"/>
        <end position="82"/>
    </location>
</feature>
<keyword evidence="7 12" id="KW-0675">Receptor</keyword>
<reference evidence="12 13" key="1">
    <citation type="journal article" date="2018" name="Gigascience">
        <title>Genomes of trombidid mites reveal novel predicted allergens and laterally-transferred genes associated with secondary metabolism.</title>
        <authorList>
            <person name="Dong X."/>
            <person name="Chaisiri K."/>
            <person name="Xia D."/>
            <person name="Armstrong S.D."/>
            <person name="Fang Y."/>
            <person name="Donnelly M.J."/>
            <person name="Kadowaki T."/>
            <person name="McGarry J.W."/>
            <person name="Darby A.C."/>
            <person name="Makepeace B.L."/>
        </authorList>
    </citation>
    <scope>NUCLEOTIDE SEQUENCE [LARGE SCALE GENOMIC DNA]</scope>
    <source>
        <strain evidence="12">UoL-UT</strain>
    </source>
</reference>
<dbReference type="SUPFAM" id="SSF81321">
    <property type="entry name" value="Family A G protein-coupled receptor-like"/>
    <property type="match status" value="1"/>
</dbReference>
<evidence type="ECO:0000256" key="1">
    <source>
        <dbReference type="ARBA" id="ARBA00004141"/>
    </source>
</evidence>
<keyword evidence="5" id="KW-0297">G-protein coupled receptor</keyword>
<dbReference type="PRINTS" id="PR00237">
    <property type="entry name" value="GPCRRHODOPSN"/>
</dbReference>
<feature type="compositionally biased region" description="Low complexity" evidence="9">
    <location>
        <begin position="127"/>
        <end position="145"/>
    </location>
</feature>
<dbReference type="STRING" id="299467.A0A443S4Z1"/>
<evidence type="ECO:0000256" key="6">
    <source>
        <dbReference type="ARBA" id="ARBA00023136"/>
    </source>
</evidence>
<dbReference type="Pfam" id="PF00001">
    <property type="entry name" value="7tm_1"/>
    <property type="match status" value="1"/>
</dbReference>
<protein>
    <submittedName>
        <fullName evidence="12">Neuropeptide Y receptor-like protein</fullName>
    </submittedName>
</protein>
<dbReference type="Proteomes" id="UP000288716">
    <property type="component" value="Unassembled WGS sequence"/>
</dbReference>
<evidence type="ECO:0000259" key="11">
    <source>
        <dbReference type="PROSITE" id="PS50262"/>
    </source>
</evidence>
<accession>A0A443S4Z1</accession>
<dbReference type="Gene3D" id="1.20.1070.10">
    <property type="entry name" value="Rhodopsin 7-helix transmembrane proteins"/>
    <property type="match status" value="1"/>
</dbReference>
<evidence type="ECO:0000256" key="8">
    <source>
        <dbReference type="ARBA" id="ARBA00023224"/>
    </source>
</evidence>
<dbReference type="EMBL" id="NCKV01008429">
    <property type="protein sequence ID" value="RWS22573.1"/>
    <property type="molecule type" value="Genomic_DNA"/>
</dbReference>
<feature type="region of interest" description="Disordered" evidence="9">
    <location>
        <begin position="124"/>
        <end position="152"/>
    </location>
</feature>
<evidence type="ECO:0000256" key="4">
    <source>
        <dbReference type="ARBA" id="ARBA00022989"/>
    </source>
</evidence>
<evidence type="ECO:0000256" key="9">
    <source>
        <dbReference type="SAM" id="MobiDB-lite"/>
    </source>
</evidence>
<name>A0A443S4Z1_9ACAR</name>
<keyword evidence="8" id="KW-0807">Transducer</keyword>
<keyword evidence="6 10" id="KW-0472">Membrane</keyword>
<comment type="caution">
    <text evidence="12">The sequence shown here is derived from an EMBL/GenBank/DDBJ whole genome shotgun (WGS) entry which is preliminary data.</text>
</comment>
<keyword evidence="4 10" id="KW-1133">Transmembrane helix</keyword>
<dbReference type="InterPro" id="IPR000276">
    <property type="entry name" value="GPCR_Rhodpsn"/>
</dbReference>
<evidence type="ECO:0000256" key="5">
    <source>
        <dbReference type="ARBA" id="ARBA00023040"/>
    </source>
</evidence>
<dbReference type="GO" id="GO:0005886">
    <property type="term" value="C:plasma membrane"/>
    <property type="evidence" value="ECO:0007669"/>
    <property type="project" value="TreeGrafter"/>
</dbReference>
<organism evidence="12 13">
    <name type="scientific">Leptotrombidium deliense</name>
    <dbReference type="NCBI Taxonomy" id="299467"/>
    <lineage>
        <taxon>Eukaryota</taxon>
        <taxon>Metazoa</taxon>
        <taxon>Ecdysozoa</taxon>
        <taxon>Arthropoda</taxon>
        <taxon>Chelicerata</taxon>
        <taxon>Arachnida</taxon>
        <taxon>Acari</taxon>
        <taxon>Acariformes</taxon>
        <taxon>Trombidiformes</taxon>
        <taxon>Prostigmata</taxon>
        <taxon>Anystina</taxon>
        <taxon>Parasitengona</taxon>
        <taxon>Trombiculoidea</taxon>
        <taxon>Trombiculidae</taxon>
        <taxon>Leptotrombidium</taxon>
    </lineage>
</organism>
<keyword evidence="13" id="KW-1185">Reference proteome</keyword>
<evidence type="ECO:0000313" key="12">
    <source>
        <dbReference type="EMBL" id="RWS22573.1"/>
    </source>
</evidence>
<keyword evidence="3 10" id="KW-0812">Transmembrane</keyword>
<dbReference type="VEuPathDB" id="VectorBase:LDEU009467"/>
<proteinExistence type="inferred from homology"/>
<evidence type="ECO:0000313" key="13">
    <source>
        <dbReference type="Proteomes" id="UP000288716"/>
    </source>
</evidence>
<feature type="transmembrane region" description="Helical" evidence="10">
    <location>
        <begin position="12"/>
        <end position="29"/>
    </location>
</feature>
<evidence type="ECO:0000256" key="2">
    <source>
        <dbReference type="ARBA" id="ARBA00010663"/>
    </source>
</evidence>
<dbReference type="PANTHER" id="PTHR45695:SF9">
    <property type="entry name" value="LEUCOKININ RECEPTOR"/>
    <property type="match status" value="1"/>
</dbReference>
<dbReference type="PROSITE" id="PS50262">
    <property type="entry name" value="G_PROTEIN_RECEP_F1_2"/>
    <property type="match status" value="1"/>
</dbReference>
<evidence type="ECO:0000256" key="7">
    <source>
        <dbReference type="ARBA" id="ARBA00023170"/>
    </source>
</evidence>
<dbReference type="GO" id="GO:0004930">
    <property type="term" value="F:G protein-coupled receptor activity"/>
    <property type="evidence" value="ECO:0007669"/>
    <property type="project" value="UniProtKB-KW"/>
</dbReference>
<dbReference type="InterPro" id="IPR017452">
    <property type="entry name" value="GPCR_Rhodpsn_7TM"/>
</dbReference>
<dbReference type="PANTHER" id="PTHR45695">
    <property type="entry name" value="LEUCOKININ RECEPTOR-RELATED"/>
    <property type="match status" value="1"/>
</dbReference>
<dbReference type="OrthoDB" id="5987909at2759"/>
<evidence type="ECO:0000256" key="3">
    <source>
        <dbReference type="ARBA" id="ARBA00022692"/>
    </source>
</evidence>
<comment type="similarity">
    <text evidence="2">Belongs to the G-protein coupled receptor 1 family.</text>
</comment>
<feature type="domain" description="G-protein coupled receptors family 1 profile" evidence="11">
    <location>
        <begin position="1"/>
        <end position="79"/>
    </location>
</feature>
<gene>
    <name evidence="12" type="ORF">B4U80_02094</name>
</gene>
<evidence type="ECO:0000256" key="10">
    <source>
        <dbReference type="SAM" id="Phobius"/>
    </source>
</evidence>
<comment type="subcellular location">
    <subcellularLocation>
        <location evidence="1">Membrane</location>
        <topology evidence="1">Multi-pass membrane protein</topology>
    </subcellularLocation>
</comment>